<dbReference type="EMBL" id="LLZG01000375">
    <property type="protein sequence ID" value="KUL24689.1"/>
    <property type="molecule type" value="Genomic_DNA"/>
</dbReference>
<feature type="domain" description="ANTAR" evidence="5">
    <location>
        <begin position="122"/>
        <end position="183"/>
    </location>
</feature>
<dbReference type="CDD" id="cd07043">
    <property type="entry name" value="STAS_anti-anti-sigma_factors"/>
    <property type="match status" value="1"/>
</dbReference>
<dbReference type="PROSITE" id="PS50801">
    <property type="entry name" value="STAS"/>
    <property type="match status" value="1"/>
</dbReference>
<evidence type="ECO:0000256" key="2">
    <source>
        <dbReference type="RuleBase" id="RU003749"/>
    </source>
</evidence>
<dbReference type="PANTHER" id="PTHR33495">
    <property type="entry name" value="ANTI-SIGMA FACTOR ANTAGONIST TM_1081-RELATED-RELATED"/>
    <property type="match status" value="1"/>
</dbReference>
<dbReference type="InterPro" id="IPR003658">
    <property type="entry name" value="Anti-sigma_ant"/>
</dbReference>
<dbReference type="AlphaFoldDB" id="A0A101JD96"/>
<feature type="region of interest" description="Disordered" evidence="3">
    <location>
        <begin position="98"/>
        <end position="118"/>
    </location>
</feature>
<evidence type="ECO:0000313" key="6">
    <source>
        <dbReference type="EMBL" id="KUL24689.1"/>
    </source>
</evidence>
<feature type="domain" description="STAS" evidence="4">
    <location>
        <begin position="1"/>
        <end position="92"/>
    </location>
</feature>
<feature type="region of interest" description="Disordered" evidence="3">
    <location>
        <begin position="210"/>
        <end position="229"/>
    </location>
</feature>
<sequence length="229" mass="24570">MVTTVRPDGDRLTVKVSGELDLDTSERLRSGLREALNRSVRGIDLDLEGVTFCDCCALNVLLTLRHRALEQAKTITIHRASTAVDRLFTLTGTQALFARPSPDGRGAPARHAQDTETSEGADYDLLIEVAQLRRAMHTRPTIDLARGILMASFSLSSEEAWTVLVAASQNTNTKLHSLAGDLVTAVKGDALPDAVQEQLSSAVARVNSLPGVTRGEAEDPAQAADRTSV</sequence>
<reference evidence="7" key="1">
    <citation type="submission" date="2015-10" db="EMBL/GenBank/DDBJ databases">
        <authorList>
            <person name="Ju K.-S."/>
            <person name="Doroghazi J.R."/>
            <person name="Metcalf W.W."/>
        </authorList>
    </citation>
    <scope>NUCLEOTIDE SEQUENCE [LARGE SCALE GENOMIC DNA]</scope>
    <source>
        <strain evidence="7">NRRL 3151</strain>
    </source>
</reference>
<evidence type="ECO:0000259" key="5">
    <source>
        <dbReference type="PROSITE" id="PS50921"/>
    </source>
</evidence>
<dbReference type="Proteomes" id="UP000053923">
    <property type="component" value="Unassembled WGS sequence"/>
</dbReference>
<dbReference type="Gene3D" id="1.10.10.10">
    <property type="entry name" value="Winged helix-like DNA-binding domain superfamily/Winged helix DNA-binding domain"/>
    <property type="match status" value="1"/>
</dbReference>
<protein>
    <recommendedName>
        <fullName evidence="2">Anti-sigma factor antagonist</fullName>
    </recommendedName>
</protein>
<accession>A0A101JD96</accession>
<dbReference type="Gene3D" id="3.30.750.24">
    <property type="entry name" value="STAS domain"/>
    <property type="match status" value="1"/>
</dbReference>
<dbReference type="GO" id="GO:0003723">
    <property type="term" value="F:RNA binding"/>
    <property type="evidence" value="ECO:0007669"/>
    <property type="project" value="InterPro"/>
</dbReference>
<dbReference type="Pfam" id="PF13466">
    <property type="entry name" value="STAS_2"/>
    <property type="match status" value="1"/>
</dbReference>
<dbReference type="SUPFAM" id="SSF52091">
    <property type="entry name" value="SpoIIaa-like"/>
    <property type="match status" value="1"/>
</dbReference>
<name>A0A101JD96_9ACTN</name>
<dbReference type="SMART" id="SM01012">
    <property type="entry name" value="ANTAR"/>
    <property type="match status" value="1"/>
</dbReference>
<evidence type="ECO:0000259" key="4">
    <source>
        <dbReference type="PROSITE" id="PS50801"/>
    </source>
</evidence>
<dbReference type="PROSITE" id="PS50921">
    <property type="entry name" value="ANTAR"/>
    <property type="match status" value="1"/>
</dbReference>
<dbReference type="InterPro" id="IPR058548">
    <property type="entry name" value="MlaB-like_STAS"/>
</dbReference>
<dbReference type="NCBIfam" id="TIGR00377">
    <property type="entry name" value="ant_ant_sig"/>
    <property type="match status" value="1"/>
</dbReference>
<organism evidence="6 7">
    <name type="scientific">Streptomyces regalis</name>
    <dbReference type="NCBI Taxonomy" id="68262"/>
    <lineage>
        <taxon>Bacteria</taxon>
        <taxon>Bacillati</taxon>
        <taxon>Actinomycetota</taxon>
        <taxon>Actinomycetes</taxon>
        <taxon>Kitasatosporales</taxon>
        <taxon>Streptomycetaceae</taxon>
        <taxon>Streptomyces</taxon>
    </lineage>
</organism>
<keyword evidence="7" id="KW-1185">Reference proteome</keyword>
<dbReference type="Pfam" id="PF03861">
    <property type="entry name" value="ANTAR"/>
    <property type="match status" value="1"/>
</dbReference>
<proteinExistence type="inferred from homology"/>
<dbReference type="InterPro" id="IPR002645">
    <property type="entry name" value="STAS_dom"/>
</dbReference>
<evidence type="ECO:0000256" key="3">
    <source>
        <dbReference type="SAM" id="MobiDB-lite"/>
    </source>
</evidence>
<evidence type="ECO:0000256" key="1">
    <source>
        <dbReference type="ARBA" id="ARBA00009013"/>
    </source>
</evidence>
<dbReference type="PANTHER" id="PTHR33495:SF2">
    <property type="entry name" value="ANTI-SIGMA FACTOR ANTAGONIST TM_1081-RELATED"/>
    <property type="match status" value="1"/>
</dbReference>
<gene>
    <name evidence="6" type="ORF">ADL12_36555</name>
</gene>
<comment type="caution">
    <text evidence="6">The sequence shown here is derived from an EMBL/GenBank/DDBJ whole genome shotgun (WGS) entry which is preliminary data.</text>
</comment>
<dbReference type="InterPro" id="IPR036513">
    <property type="entry name" value="STAS_dom_sf"/>
</dbReference>
<dbReference type="InterPro" id="IPR036388">
    <property type="entry name" value="WH-like_DNA-bd_sf"/>
</dbReference>
<evidence type="ECO:0000313" key="7">
    <source>
        <dbReference type="Proteomes" id="UP000053923"/>
    </source>
</evidence>
<comment type="similarity">
    <text evidence="1 2">Belongs to the anti-sigma-factor antagonist family.</text>
</comment>
<dbReference type="GO" id="GO:0043856">
    <property type="term" value="F:anti-sigma factor antagonist activity"/>
    <property type="evidence" value="ECO:0007669"/>
    <property type="project" value="InterPro"/>
</dbReference>
<dbReference type="InterPro" id="IPR005561">
    <property type="entry name" value="ANTAR"/>
</dbReference>